<keyword evidence="5" id="KW-0539">Nucleus</keyword>
<comment type="subcellular location">
    <subcellularLocation>
        <location evidence="1">Nucleus</location>
    </subcellularLocation>
</comment>
<comment type="caution">
    <text evidence="8">The sequence shown here is derived from an EMBL/GenBank/DDBJ whole genome shotgun (WGS) entry which is preliminary data.</text>
</comment>
<dbReference type="GO" id="GO:0005730">
    <property type="term" value="C:nucleolus"/>
    <property type="evidence" value="ECO:0007669"/>
    <property type="project" value="TreeGrafter"/>
</dbReference>
<gene>
    <name evidence="8" type="ORF">DI09_4p410</name>
</gene>
<dbReference type="VEuPathDB" id="MicrosporidiaDB:DI09_4p410"/>
<dbReference type="Proteomes" id="UP000029725">
    <property type="component" value="Unassembled WGS sequence"/>
</dbReference>
<evidence type="ECO:0000313" key="8">
    <source>
        <dbReference type="EMBL" id="KGG50958.1"/>
    </source>
</evidence>
<dbReference type="InterPro" id="IPR035979">
    <property type="entry name" value="RBD_domain_sf"/>
</dbReference>
<dbReference type="GO" id="GO:0071011">
    <property type="term" value="C:precatalytic spliceosome"/>
    <property type="evidence" value="ECO:0007669"/>
    <property type="project" value="TreeGrafter"/>
</dbReference>
<dbReference type="InterPro" id="IPR034158">
    <property type="entry name" value="SF3B4_RRM1"/>
</dbReference>
<dbReference type="AlphaFoldDB" id="A0A098VPL2"/>
<dbReference type="InterPro" id="IPR052084">
    <property type="entry name" value="SF3B4_spliceosome_assoc"/>
</dbReference>
<dbReference type="OrthoDB" id="19742at2759"/>
<sequence length="225" mass="25073">MSSDPNTYLGLGAEGNQVTESLLWELFAQAAPVTSVKLPKDRVSQTHQSFGFVEFECEEDADYAIRIMNMIKLYGRSIRVNKASADKRNLDVGANLFVGNLDSEVDEKMLYDTFSSFGNVLSANVAREPDSNASRGFGFISFDTFEASDLALQTMNHQFLCNKPLSISYAFKKDSPGERHGSPAGKFMLAYVQNGCWLPRRGRTQSACLSVYLRMEMLFSHQSSL</sequence>
<evidence type="ECO:0000256" key="6">
    <source>
        <dbReference type="PROSITE-ProRule" id="PRU00176"/>
    </source>
</evidence>
<organism evidence="8 9">
    <name type="scientific">Mitosporidium daphniae</name>
    <dbReference type="NCBI Taxonomy" id="1485682"/>
    <lineage>
        <taxon>Eukaryota</taxon>
        <taxon>Fungi</taxon>
        <taxon>Fungi incertae sedis</taxon>
        <taxon>Microsporidia</taxon>
        <taxon>Mitosporidium</taxon>
    </lineage>
</organism>
<dbReference type="PANTHER" id="PTHR48030">
    <property type="entry name" value="SPLICING FACTOR 3B SUBUNIT 4"/>
    <property type="match status" value="1"/>
</dbReference>
<dbReference type="Pfam" id="PF00076">
    <property type="entry name" value="RRM_1"/>
    <property type="match status" value="2"/>
</dbReference>
<evidence type="ECO:0000256" key="4">
    <source>
        <dbReference type="ARBA" id="ARBA00022884"/>
    </source>
</evidence>
<dbReference type="CDD" id="cd12335">
    <property type="entry name" value="RRM2_SF3B4"/>
    <property type="match status" value="1"/>
</dbReference>
<accession>A0A098VPL2</accession>
<dbReference type="PROSITE" id="PS50102">
    <property type="entry name" value="RRM"/>
    <property type="match status" value="2"/>
</dbReference>
<keyword evidence="9" id="KW-1185">Reference proteome</keyword>
<dbReference type="PANTHER" id="PTHR48030:SF3">
    <property type="entry name" value="SPLICING FACTOR 3B SUBUNIT 4"/>
    <property type="match status" value="1"/>
</dbReference>
<keyword evidence="4 6" id="KW-0694">RNA-binding</keyword>
<feature type="domain" description="RRM" evidence="7">
    <location>
        <begin position="7"/>
        <end position="85"/>
    </location>
</feature>
<dbReference type="InterPro" id="IPR012677">
    <property type="entry name" value="Nucleotide-bd_a/b_plait_sf"/>
</dbReference>
<dbReference type="RefSeq" id="XP_013237385.1">
    <property type="nucleotide sequence ID" value="XM_013381931.1"/>
</dbReference>
<evidence type="ECO:0000256" key="3">
    <source>
        <dbReference type="ARBA" id="ARBA00022737"/>
    </source>
</evidence>
<dbReference type="InterPro" id="IPR034159">
    <property type="entry name" value="SF3B4_RRM2"/>
</dbReference>
<name>A0A098VPL2_9MICR</name>
<comment type="similarity">
    <text evidence="2">Belongs to the SF3B4 family.</text>
</comment>
<evidence type="ECO:0000256" key="1">
    <source>
        <dbReference type="ARBA" id="ARBA00004123"/>
    </source>
</evidence>
<evidence type="ECO:0000259" key="7">
    <source>
        <dbReference type="PROSITE" id="PS50102"/>
    </source>
</evidence>
<dbReference type="SUPFAM" id="SSF54928">
    <property type="entry name" value="RNA-binding domain, RBD"/>
    <property type="match status" value="1"/>
</dbReference>
<protein>
    <submittedName>
        <fullName evidence="8">Spliceosomal protein</fullName>
    </submittedName>
</protein>
<dbReference type="HOGENOM" id="CLU_012062_21_2_1"/>
<proteinExistence type="inferred from homology"/>
<feature type="domain" description="RRM" evidence="7">
    <location>
        <begin position="94"/>
        <end position="172"/>
    </location>
</feature>
<dbReference type="SMART" id="SM00360">
    <property type="entry name" value="RRM"/>
    <property type="match status" value="2"/>
</dbReference>
<dbReference type="InterPro" id="IPR000504">
    <property type="entry name" value="RRM_dom"/>
</dbReference>
<dbReference type="GO" id="GO:0003723">
    <property type="term" value="F:RNA binding"/>
    <property type="evidence" value="ECO:0007669"/>
    <property type="project" value="UniProtKB-UniRule"/>
</dbReference>
<dbReference type="Gene3D" id="3.30.70.330">
    <property type="match status" value="2"/>
</dbReference>
<evidence type="ECO:0000256" key="5">
    <source>
        <dbReference type="ARBA" id="ARBA00023242"/>
    </source>
</evidence>
<dbReference type="GeneID" id="25260178"/>
<evidence type="ECO:0000256" key="2">
    <source>
        <dbReference type="ARBA" id="ARBA00008363"/>
    </source>
</evidence>
<keyword evidence="3" id="KW-0677">Repeat</keyword>
<evidence type="ECO:0000313" key="9">
    <source>
        <dbReference type="Proteomes" id="UP000029725"/>
    </source>
</evidence>
<dbReference type="EMBL" id="JMKJ01000444">
    <property type="protein sequence ID" value="KGG50958.1"/>
    <property type="molecule type" value="Genomic_DNA"/>
</dbReference>
<dbReference type="CDD" id="cd12334">
    <property type="entry name" value="RRM1_SF3B4"/>
    <property type="match status" value="1"/>
</dbReference>
<dbReference type="FunFam" id="3.30.70.330:FF:000505">
    <property type="entry name" value="Splicing factor 3B subunit 4"/>
    <property type="match status" value="1"/>
</dbReference>
<dbReference type="GO" id="GO:0048026">
    <property type="term" value="P:positive regulation of mRNA splicing, via spliceosome"/>
    <property type="evidence" value="ECO:0007669"/>
    <property type="project" value="TreeGrafter"/>
</dbReference>
<reference evidence="8 9" key="1">
    <citation type="submission" date="2014-04" db="EMBL/GenBank/DDBJ databases">
        <title>A new species of microsporidia sheds light on the evolution of extreme parasitism.</title>
        <authorList>
            <person name="Haag K.L."/>
            <person name="James T.Y."/>
            <person name="Larsson R."/>
            <person name="Schaer T.M."/>
            <person name="Refardt D."/>
            <person name="Pombert J.-F."/>
            <person name="Ebert D."/>
        </authorList>
    </citation>
    <scope>NUCLEOTIDE SEQUENCE [LARGE SCALE GENOMIC DNA]</scope>
    <source>
        <strain evidence="8 9">UGP3</strain>
        <tissue evidence="8">Spores</tissue>
    </source>
</reference>